<comment type="caution">
    <text evidence="2">The sequence shown here is derived from an EMBL/GenBank/DDBJ whole genome shotgun (WGS) entry which is preliminary data.</text>
</comment>
<dbReference type="InterPro" id="IPR001845">
    <property type="entry name" value="HTH_ArsR_DNA-bd_dom"/>
</dbReference>
<dbReference type="InterPro" id="IPR036390">
    <property type="entry name" value="WH_DNA-bd_sf"/>
</dbReference>
<proteinExistence type="predicted"/>
<name>A0ABD5R6C9_9EURY</name>
<dbReference type="InterPro" id="IPR036388">
    <property type="entry name" value="WH-like_DNA-bd_sf"/>
</dbReference>
<reference evidence="2 3" key="1">
    <citation type="journal article" date="2019" name="Int. J. Syst. Evol. Microbiol.">
        <title>The Global Catalogue of Microorganisms (GCM) 10K type strain sequencing project: providing services to taxonomists for standard genome sequencing and annotation.</title>
        <authorList>
            <consortium name="The Broad Institute Genomics Platform"/>
            <consortium name="The Broad Institute Genome Sequencing Center for Infectious Disease"/>
            <person name="Wu L."/>
            <person name="Ma J."/>
        </authorList>
    </citation>
    <scope>NUCLEOTIDE SEQUENCE [LARGE SCALE GENOMIC DNA]</scope>
    <source>
        <strain evidence="2 3">CGMCC 1.12237</strain>
    </source>
</reference>
<protein>
    <recommendedName>
        <fullName evidence="1">HTH arsR-type domain-containing protein</fullName>
    </recommendedName>
</protein>
<gene>
    <name evidence="2" type="ORF">ACFPJ5_00630</name>
</gene>
<keyword evidence="3" id="KW-1185">Reference proteome</keyword>
<evidence type="ECO:0000313" key="3">
    <source>
        <dbReference type="Proteomes" id="UP001596201"/>
    </source>
</evidence>
<dbReference type="Proteomes" id="UP001596201">
    <property type="component" value="Unassembled WGS sequence"/>
</dbReference>
<dbReference type="RefSeq" id="WP_227229280.1">
    <property type="nucleotide sequence ID" value="NZ_JAJCVJ010000001.1"/>
</dbReference>
<accession>A0ABD5R6C9</accession>
<dbReference type="SUPFAM" id="SSF46785">
    <property type="entry name" value="Winged helix' DNA-binding domain"/>
    <property type="match status" value="1"/>
</dbReference>
<dbReference type="Gene3D" id="1.10.10.10">
    <property type="entry name" value="Winged helix-like DNA-binding domain superfamily/Winged helix DNA-binding domain"/>
    <property type="match status" value="1"/>
</dbReference>
<evidence type="ECO:0000313" key="2">
    <source>
        <dbReference type="EMBL" id="MFC5365426.1"/>
    </source>
</evidence>
<dbReference type="EMBL" id="JBHSKX010000001">
    <property type="protein sequence ID" value="MFC5365426.1"/>
    <property type="molecule type" value="Genomic_DNA"/>
</dbReference>
<dbReference type="AlphaFoldDB" id="A0ABD5R6C9"/>
<evidence type="ECO:0000259" key="1">
    <source>
        <dbReference type="SMART" id="SM00418"/>
    </source>
</evidence>
<organism evidence="2 3">
    <name type="scientific">Salinirubrum litoreum</name>
    <dbReference type="NCBI Taxonomy" id="1126234"/>
    <lineage>
        <taxon>Archaea</taxon>
        <taxon>Methanobacteriati</taxon>
        <taxon>Methanobacteriota</taxon>
        <taxon>Stenosarchaea group</taxon>
        <taxon>Halobacteria</taxon>
        <taxon>Halobacteriales</taxon>
        <taxon>Haloferacaceae</taxon>
        <taxon>Salinirubrum</taxon>
    </lineage>
</organism>
<feature type="domain" description="HTH arsR-type" evidence="1">
    <location>
        <begin position="12"/>
        <end position="94"/>
    </location>
</feature>
<dbReference type="SMART" id="SM00418">
    <property type="entry name" value="HTH_ARSR"/>
    <property type="match status" value="1"/>
</dbReference>
<sequence length="116" mass="12456">MDGNADTTFRSPLGRALSTPARVRIAGALVESRGEELLPTEIAGQAGVSERTFHNHREALVELGVMRKHHPESGYPRYTLADSPVADLLVALNAELDAQFVAGTDGVQTAVQNFTE</sequence>